<name>A0A1R4H9M3_9GAMM</name>
<sequence length="41" mass="4629">MIEYSYLVIFTLLSTVKYPVRPELVEGLVVHGSTSSPRTVF</sequence>
<accession>A0A1R4H9M3</accession>
<evidence type="ECO:0000313" key="2">
    <source>
        <dbReference type="Proteomes" id="UP000195667"/>
    </source>
</evidence>
<gene>
    <name evidence="1" type="ORF">CRENPOLYSF1_350046</name>
</gene>
<proteinExistence type="predicted"/>
<organism evidence="1 2">
    <name type="scientific">Crenothrix polyspora</name>
    <dbReference type="NCBI Taxonomy" id="360316"/>
    <lineage>
        <taxon>Bacteria</taxon>
        <taxon>Pseudomonadati</taxon>
        <taxon>Pseudomonadota</taxon>
        <taxon>Gammaproteobacteria</taxon>
        <taxon>Methylococcales</taxon>
        <taxon>Crenotrichaceae</taxon>
        <taxon>Crenothrix</taxon>
    </lineage>
</organism>
<dbReference type="EMBL" id="FUKI01000110">
    <property type="protein sequence ID" value="SJM92958.1"/>
    <property type="molecule type" value="Genomic_DNA"/>
</dbReference>
<reference evidence="2" key="1">
    <citation type="submission" date="2017-02" db="EMBL/GenBank/DDBJ databases">
        <authorList>
            <person name="Daims H."/>
        </authorList>
    </citation>
    <scope>NUCLEOTIDE SEQUENCE [LARGE SCALE GENOMIC DNA]</scope>
</reference>
<protein>
    <submittedName>
        <fullName evidence="1">Uncharacterized protein</fullName>
    </submittedName>
</protein>
<dbReference type="Proteomes" id="UP000195667">
    <property type="component" value="Unassembled WGS sequence"/>
</dbReference>
<evidence type="ECO:0000313" key="1">
    <source>
        <dbReference type="EMBL" id="SJM92958.1"/>
    </source>
</evidence>
<dbReference type="AlphaFoldDB" id="A0A1R4H9M3"/>
<keyword evidence="2" id="KW-1185">Reference proteome</keyword>